<evidence type="ECO:0000256" key="1">
    <source>
        <dbReference type="ARBA" id="ARBA00004141"/>
    </source>
</evidence>
<dbReference type="PRINTS" id="PR00171">
    <property type="entry name" value="SUGRTRNSPORT"/>
</dbReference>
<evidence type="ECO:0000256" key="6">
    <source>
        <dbReference type="ARBA" id="ARBA00023136"/>
    </source>
</evidence>
<evidence type="ECO:0000313" key="11">
    <source>
        <dbReference type="Proteomes" id="UP001604043"/>
    </source>
</evidence>
<comment type="similarity">
    <text evidence="2 7">Belongs to the major facilitator superfamily. Sugar transporter (TC 2.A.1.1) family.</text>
</comment>
<dbReference type="InterPro" id="IPR020846">
    <property type="entry name" value="MFS_dom"/>
</dbReference>
<dbReference type="NCBIfam" id="TIGR00879">
    <property type="entry name" value="SP"/>
    <property type="match status" value="1"/>
</dbReference>
<evidence type="ECO:0000256" key="3">
    <source>
        <dbReference type="ARBA" id="ARBA00022448"/>
    </source>
</evidence>
<sequence>MPGLSPLDFLYLCSTVGRAYKSRRPLHLAHVIGALPPYPSDRMATLFLTAGLVLLNGMLFGFSTASIAGVVGTISEAFALSTRATEMMVTSLLAGCFVGAVLAAPISQRIGRRPSCLLAATLAFAGYALVPLGQAMSPGVGMLVAARILIGLGVGLSSMVVPMYAAEVTPARHRGAVVSLFQLAVTIGILLGYAVPLALTGRASWDQMLGGGVLIAAACAGAVLLLPESPRWLLSRGRMAEGEAAARRLGLAGEISMGEGDSAPAGNWRAVLGRGSTKAVLILCSVLFVLQNFSGIDGILYYAPHIFTELGFPAGVAALAATFGLGLVNVLATMAAMMLVDRLGRRPLLIAGSAAMAVSLAVVIGAALADWPYVALAGLCAYIVAFALSLGPLPYVLMSELFPSAIRERGIAAASATSWLFNAIVAASFLSVVEGIGLAATIGIFLVVCVASLFISLAYVPETRQKELEDIEADVLAGKALRRLGA</sequence>
<protein>
    <submittedName>
        <fullName evidence="10">Sugar porter family MFS transporter</fullName>
    </submittedName>
</protein>
<organism evidence="10 11">
    <name type="scientific">Xanthobacter aminoxidans</name>
    <dbReference type="NCBI Taxonomy" id="186280"/>
    <lineage>
        <taxon>Bacteria</taxon>
        <taxon>Pseudomonadati</taxon>
        <taxon>Pseudomonadota</taxon>
        <taxon>Alphaproteobacteria</taxon>
        <taxon>Hyphomicrobiales</taxon>
        <taxon>Xanthobacteraceae</taxon>
        <taxon>Xanthobacter</taxon>
    </lineage>
</organism>
<dbReference type="RefSeq" id="WP_394009182.1">
    <property type="nucleotide sequence ID" value="NZ_JBAFUR010000003.1"/>
</dbReference>
<proteinExistence type="inferred from homology"/>
<dbReference type="InterPro" id="IPR003663">
    <property type="entry name" value="Sugar/inositol_transpt"/>
</dbReference>
<evidence type="ECO:0000313" key="10">
    <source>
        <dbReference type="EMBL" id="MFG1253129.1"/>
    </source>
</evidence>
<dbReference type="PANTHER" id="PTHR48023:SF4">
    <property type="entry name" value="D-XYLOSE-PROTON SYMPORTER-LIKE 2"/>
    <property type="match status" value="1"/>
</dbReference>
<comment type="caution">
    <text evidence="10">The sequence shown here is derived from an EMBL/GenBank/DDBJ whole genome shotgun (WGS) entry which is preliminary data.</text>
</comment>
<evidence type="ECO:0000256" key="5">
    <source>
        <dbReference type="ARBA" id="ARBA00022989"/>
    </source>
</evidence>
<gene>
    <name evidence="10" type="ORF">V5F30_13050</name>
</gene>
<feature type="transmembrane region" description="Helical" evidence="8">
    <location>
        <begin position="410"/>
        <end position="430"/>
    </location>
</feature>
<keyword evidence="6 8" id="KW-0472">Membrane</keyword>
<keyword evidence="3 7" id="KW-0813">Transport</keyword>
<dbReference type="PROSITE" id="PS00217">
    <property type="entry name" value="SUGAR_TRANSPORT_2"/>
    <property type="match status" value="1"/>
</dbReference>
<feature type="domain" description="Major facilitator superfamily (MFS) profile" evidence="9">
    <location>
        <begin position="49"/>
        <end position="464"/>
    </location>
</feature>
<feature type="transmembrane region" description="Helical" evidence="8">
    <location>
        <begin position="46"/>
        <end position="75"/>
    </location>
</feature>
<evidence type="ECO:0000256" key="4">
    <source>
        <dbReference type="ARBA" id="ARBA00022692"/>
    </source>
</evidence>
<keyword evidence="4 8" id="KW-0812">Transmembrane</keyword>
<name>A0ABW6ZHL4_9HYPH</name>
<feature type="transmembrane region" description="Helical" evidence="8">
    <location>
        <begin position="348"/>
        <end position="369"/>
    </location>
</feature>
<dbReference type="PANTHER" id="PTHR48023">
    <property type="entry name" value="D-XYLOSE-PROTON SYMPORTER-LIKE 2"/>
    <property type="match status" value="1"/>
</dbReference>
<reference evidence="10 11" key="1">
    <citation type="submission" date="2024-02" db="EMBL/GenBank/DDBJ databases">
        <title>Expansion and revision of Xanthobacter and proposal of Roseixanthobacter gen. nov.</title>
        <authorList>
            <person name="Soltysiak M.P.M."/>
            <person name="Jalihal A."/>
            <person name="Ory A."/>
            <person name="Chrisophersen C."/>
            <person name="Lee A.D."/>
            <person name="Boulton J."/>
            <person name="Springer M."/>
        </authorList>
    </citation>
    <scope>NUCLEOTIDE SEQUENCE [LARGE SCALE GENOMIC DNA]</scope>
    <source>
        <strain evidence="10 11">CB5</strain>
    </source>
</reference>
<dbReference type="InterPro" id="IPR005829">
    <property type="entry name" value="Sugar_transporter_CS"/>
</dbReference>
<dbReference type="InterPro" id="IPR050820">
    <property type="entry name" value="MFS_Sugar_Transporter"/>
</dbReference>
<comment type="subcellular location">
    <subcellularLocation>
        <location evidence="1">Membrane</location>
        <topology evidence="1">Multi-pass membrane protein</topology>
    </subcellularLocation>
</comment>
<dbReference type="PROSITE" id="PS50850">
    <property type="entry name" value="MFS"/>
    <property type="match status" value="1"/>
</dbReference>
<feature type="transmembrane region" description="Helical" evidence="8">
    <location>
        <begin position="436"/>
        <end position="460"/>
    </location>
</feature>
<evidence type="ECO:0000256" key="7">
    <source>
        <dbReference type="RuleBase" id="RU003346"/>
    </source>
</evidence>
<dbReference type="Proteomes" id="UP001604043">
    <property type="component" value="Unassembled WGS sequence"/>
</dbReference>
<evidence type="ECO:0000259" key="9">
    <source>
        <dbReference type="PROSITE" id="PS50850"/>
    </source>
</evidence>
<feature type="transmembrane region" description="Helical" evidence="8">
    <location>
        <begin position="375"/>
        <end position="398"/>
    </location>
</feature>
<feature type="transmembrane region" description="Helical" evidence="8">
    <location>
        <begin position="116"/>
        <end position="136"/>
    </location>
</feature>
<feature type="transmembrane region" description="Helical" evidence="8">
    <location>
        <begin position="87"/>
        <end position="104"/>
    </location>
</feature>
<feature type="transmembrane region" description="Helical" evidence="8">
    <location>
        <begin position="207"/>
        <end position="226"/>
    </location>
</feature>
<feature type="transmembrane region" description="Helical" evidence="8">
    <location>
        <begin position="315"/>
        <end position="336"/>
    </location>
</feature>
<dbReference type="SUPFAM" id="SSF103473">
    <property type="entry name" value="MFS general substrate transporter"/>
    <property type="match status" value="1"/>
</dbReference>
<accession>A0ABW6ZHL4</accession>
<dbReference type="InterPro" id="IPR005828">
    <property type="entry name" value="MFS_sugar_transport-like"/>
</dbReference>
<feature type="transmembrane region" description="Helical" evidence="8">
    <location>
        <begin position="176"/>
        <end position="195"/>
    </location>
</feature>
<evidence type="ECO:0000256" key="2">
    <source>
        <dbReference type="ARBA" id="ARBA00010992"/>
    </source>
</evidence>
<dbReference type="Gene3D" id="1.20.1250.20">
    <property type="entry name" value="MFS general substrate transporter like domains"/>
    <property type="match status" value="1"/>
</dbReference>
<dbReference type="EMBL" id="JBAFUR010000003">
    <property type="protein sequence ID" value="MFG1253129.1"/>
    <property type="molecule type" value="Genomic_DNA"/>
</dbReference>
<keyword evidence="11" id="KW-1185">Reference proteome</keyword>
<dbReference type="PROSITE" id="PS00216">
    <property type="entry name" value="SUGAR_TRANSPORT_1"/>
    <property type="match status" value="1"/>
</dbReference>
<feature type="transmembrane region" description="Helical" evidence="8">
    <location>
        <begin position="279"/>
        <end position="303"/>
    </location>
</feature>
<feature type="transmembrane region" description="Helical" evidence="8">
    <location>
        <begin position="142"/>
        <end position="164"/>
    </location>
</feature>
<evidence type="ECO:0000256" key="8">
    <source>
        <dbReference type="SAM" id="Phobius"/>
    </source>
</evidence>
<keyword evidence="5 8" id="KW-1133">Transmembrane helix</keyword>
<dbReference type="Pfam" id="PF00083">
    <property type="entry name" value="Sugar_tr"/>
    <property type="match status" value="1"/>
</dbReference>
<dbReference type="InterPro" id="IPR036259">
    <property type="entry name" value="MFS_trans_sf"/>
</dbReference>